<evidence type="ECO:0000313" key="2">
    <source>
        <dbReference type="EMBL" id="KAF4714258.1"/>
    </source>
</evidence>
<protein>
    <submittedName>
        <fullName evidence="1">Uncharacterized protein</fullName>
    </submittedName>
</protein>
<evidence type="ECO:0000313" key="4">
    <source>
        <dbReference type="Proteomes" id="UP000574390"/>
    </source>
</evidence>
<organism evidence="1 4">
    <name type="scientific">Perkinsus olseni</name>
    <name type="common">Perkinsus atlanticus</name>
    <dbReference type="NCBI Taxonomy" id="32597"/>
    <lineage>
        <taxon>Eukaryota</taxon>
        <taxon>Sar</taxon>
        <taxon>Alveolata</taxon>
        <taxon>Perkinsozoa</taxon>
        <taxon>Perkinsea</taxon>
        <taxon>Perkinsida</taxon>
        <taxon>Perkinsidae</taxon>
        <taxon>Perkinsus</taxon>
    </lineage>
</organism>
<proteinExistence type="predicted"/>
<evidence type="ECO:0000313" key="1">
    <source>
        <dbReference type="EMBL" id="KAF4708001.1"/>
    </source>
</evidence>
<dbReference type="Proteomes" id="UP000574390">
    <property type="component" value="Unassembled WGS sequence"/>
</dbReference>
<keyword evidence="3" id="KW-1185">Reference proteome</keyword>
<accession>A0A7J6QIP8</accession>
<dbReference type="EMBL" id="JABANO010029001">
    <property type="protein sequence ID" value="KAF4714258.1"/>
    <property type="molecule type" value="Genomic_DNA"/>
</dbReference>
<sequence length="277" mass="29823">SIYWTTCGSGTCFTNEWSFNYPPSAPNLQFKVVTNFSSAYGNIESLKTTCTSALLGANGRAACAYSYLGTGAAATPSVTVNGGINNGGNAGNCWLSPNEKQICCKPDAVLRHSATSMDNQHNLIMATAKESAIGFAGEFTHAFWVNATDIGTEMPRPLWVAWEGTEIDLTQGAANGPLEHTFLQLTTATVTGQPGYYGAAGYKQGIHVHFNRHVKEGSGGYVKLVPHSYLHKNHKTIADLRDDEWHTSDTTNPGCVATHTVYEDPASTSWTASTRKY</sequence>
<dbReference type="AlphaFoldDB" id="A0A7J6QIP8"/>
<gene>
    <name evidence="1" type="ORF">FOZ62_015071</name>
    <name evidence="2" type="ORF">FOZ63_016539</name>
</gene>
<dbReference type="EMBL" id="JABANM010029442">
    <property type="protein sequence ID" value="KAF4708001.1"/>
    <property type="molecule type" value="Genomic_DNA"/>
</dbReference>
<evidence type="ECO:0000313" key="3">
    <source>
        <dbReference type="Proteomes" id="UP000553632"/>
    </source>
</evidence>
<dbReference type="Proteomes" id="UP000553632">
    <property type="component" value="Unassembled WGS sequence"/>
</dbReference>
<feature type="non-terminal residue" evidence="1">
    <location>
        <position position="277"/>
    </location>
</feature>
<reference evidence="3 4" key="1">
    <citation type="submission" date="2020-04" db="EMBL/GenBank/DDBJ databases">
        <title>Perkinsus olseni comparative genomics.</title>
        <authorList>
            <person name="Bogema D.R."/>
        </authorList>
    </citation>
    <scope>NUCLEOTIDE SEQUENCE [LARGE SCALE GENOMIC DNA]</scope>
    <source>
        <strain evidence="1">ATCC PRA-205</strain>
        <strain evidence="2 3">ATCC PRA-207</strain>
    </source>
</reference>
<name>A0A7J6QIP8_PEROL</name>
<comment type="caution">
    <text evidence="1">The sequence shown here is derived from an EMBL/GenBank/DDBJ whole genome shotgun (WGS) entry which is preliminary data.</text>
</comment>
<feature type="non-terminal residue" evidence="1">
    <location>
        <position position="1"/>
    </location>
</feature>